<accession>A0A537LG29</accession>
<gene>
    <name evidence="1" type="ORF">E6G98_14060</name>
</gene>
<dbReference type="Gene3D" id="2.130.10.10">
    <property type="entry name" value="YVTN repeat-like/Quinoprotein amine dehydrogenase"/>
    <property type="match status" value="2"/>
</dbReference>
<evidence type="ECO:0000313" key="2">
    <source>
        <dbReference type="Proteomes" id="UP000315217"/>
    </source>
</evidence>
<dbReference type="PANTHER" id="PTHR47199">
    <property type="entry name" value="PHOTOSYSTEM II STABILITY/ASSEMBLY FACTOR HCF136, CHLOROPLASTIC"/>
    <property type="match status" value="1"/>
</dbReference>
<reference evidence="1 2" key="1">
    <citation type="journal article" date="2019" name="Nat. Microbiol.">
        <title>Mediterranean grassland soil C-N compound turnover is dependent on rainfall and depth, and is mediated by genomically divergent microorganisms.</title>
        <authorList>
            <person name="Diamond S."/>
            <person name="Andeer P.F."/>
            <person name="Li Z."/>
            <person name="Crits-Christoph A."/>
            <person name="Burstein D."/>
            <person name="Anantharaman K."/>
            <person name="Lane K.R."/>
            <person name="Thomas B.C."/>
            <person name="Pan C."/>
            <person name="Northen T.R."/>
            <person name="Banfield J.F."/>
        </authorList>
    </citation>
    <scope>NUCLEOTIDE SEQUENCE [LARGE SCALE GENOMIC DNA]</scope>
    <source>
        <strain evidence="1">NP_1</strain>
    </source>
</reference>
<dbReference type="CDD" id="cd15482">
    <property type="entry name" value="Sialidase_non-viral"/>
    <property type="match status" value="1"/>
</dbReference>
<comment type="caution">
    <text evidence="1">The sequence shown here is derived from an EMBL/GenBank/DDBJ whole genome shotgun (WGS) entry which is preliminary data.</text>
</comment>
<dbReference type="InterPro" id="IPR002860">
    <property type="entry name" value="BNR_rpt"/>
</dbReference>
<dbReference type="InterPro" id="IPR015943">
    <property type="entry name" value="WD40/YVTN_repeat-like_dom_sf"/>
</dbReference>
<evidence type="ECO:0008006" key="3">
    <source>
        <dbReference type="Google" id="ProtNLM"/>
    </source>
</evidence>
<dbReference type="Proteomes" id="UP000315217">
    <property type="component" value="Unassembled WGS sequence"/>
</dbReference>
<proteinExistence type="predicted"/>
<organism evidence="1 2">
    <name type="scientific">Candidatus Segetimicrobium genomatis</name>
    <dbReference type="NCBI Taxonomy" id="2569760"/>
    <lineage>
        <taxon>Bacteria</taxon>
        <taxon>Bacillati</taxon>
        <taxon>Candidatus Sysuimicrobiota</taxon>
        <taxon>Candidatus Sysuimicrobiia</taxon>
        <taxon>Candidatus Sysuimicrobiales</taxon>
        <taxon>Candidatus Segetimicrobiaceae</taxon>
        <taxon>Candidatus Segetimicrobium</taxon>
    </lineage>
</organism>
<dbReference type="Pfam" id="PF02012">
    <property type="entry name" value="BNR"/>
    <property type="match status" value="1"/>
</dbReference>
<name>A0A537LG29_9BACT</name>
<protein>
    <recommendedName>
        <fullName evidence="3">Exo-alpha-sialidase</fullName>
    </recommendedName>
</protein>
<dbReference type="EMBL" id="VBAI01000302">
    <property type="protein sequence ID" value="TMJ06974.1"/>
    <property type="molecule type" value="Genomic_DNA"/>
</dbReference>
<dbReference type="SUPFAM" id="SSF110296">
    <property type="entry name" value="Oligoxyloglucan reducing end-specific cellobiohydrolase"/>
    <property type="match status" value="1"/>
</dbReference>
<dbReference type="PANTHER" id="PTHR47199:SF2">
    <property type="entry name" value="PHOTOSYSTEM II STABILITY_ASSEMBLY FACTOR HCF136, CHLOROPLASTIC"/>
    <property type="match status" value="1"/>
</dbReference>
<evidence type="ECO:0000313" key="1">
    <source>
        <dbReference type="EMBL" id="TMJ06974.1"/>
    </source>
</evidence>
<sequence>MVNPGWSSISFLDPREGWLIHDIVGYTGHTDVDIYRSADGGETWIKVSSNTDRNSGLTNLSGMTGITFFNSTTGLITGLGIPSDWQYLYVTRDGGRTWQEQKLPLPPQLTPHWEAYLWPPRVFTAQDGILRADYTTSHRSDPNAETEHTRPVTVFYVTRDGGTTWMYTTPVPVPENRINPRPRPSTFIDMSHGWVKSEDTLYMTIDGGRQWTKVHSSQLFGDVTHLAFISPEVGWAVRNTDPYGGGARQTFPFLLKTLDGGRTWTTLAYSISR</sequence>
<dbReference type="AlphaFoldDB" id="A0A537LG29"/>